<keyword evidence="2" id="KW-1185">Reference proteome</keyword>
<dbReference type="KEGG" id="tde:TDE_2610"/>
<sequence length="38" mass="4393">MLNSKAELIIPHYSIGVFLQVFIHYGGFYRQVLNGYGF</sequence>
<gene>
    <name evidence="1" type="ordered locus">TDE_2610</name>
</gene>
<dbReference type="Proteomes" id="UP000008212">
    <property type="component" value="Chromosome"/>
</dbReference>
<protein>
    <submittedName>
        <fullName evidence="1">Uncharacterized protein</fullName>
    </submittedName>
</protein>
<dbReference type="PaxDb" id="243275-TDE_2610"/>
<dbReference type="HOGENOM" id="CLU_3334249_0_0_12"/>
<evidence type="ECO:0000313" key="2">
    <source>
        <dbReference type="Proteomes" id="UP000008212"/>
    </source>
</evidence>
<dbReference type="EMBL" id="AE017226">
    <property type="protein sequence ID" value="AAS13127.1"/>
    <property type="molecule type" value="Genomic_DNA"/>
</dbReference>
<accession>Q73JG5</accession>
<organism evidence="1 2">
    <name type="scientific">Treponema denticola (strain ATCC 35405 / DSM 14222 / CIP 103919 / JCM 8153 / KCTC 15104)</name>
    <dbReference type="NCBI Taxonomy" id="243275"/>
    <lineage>
        <taxon>Bacteria</taxon>
        <taxon>Pseudomonadati</taxon>
        <taxon>Spirochaetota</taxon>
        <taxon>Spirochaetia</taxon>
        <taxon>Spirochaetales</taxon>
        <taxon>Treponemataceae</taxon>
        <taxon>Treponema</taxon>
    </lineage>
</organism>
<reference evidence="1 2" key="1">
    <citation type="journal article" date="2004" name="Proc. Natl. Acad. Sci. U.S.A.">
        <title>Comparison of the genome of the oral pathogen Treponema denticola with other spirochete genomes.</title>
        <authorList>
            <person name="Seshadri R."/>
            <person name="Myers G.S."/>
            <person name="Tettelin H."/>
            <person name="Eisen J.A."/>
            <person name="Heidelberg J.F."/>
            <person name="Dodson R.J."/>
            <person name="Davidsen T.M."/>
            <person name="DeBoy R.T."/>
            <person name="Fouts D.E."/>
            <person name="Haft D.H."/>
            <person name="Selengut J."/>
            <person name="Ren Q."/>
            <person name="Brinkac L.M."/>
            <person name="Madupu R."/>
            <person name="Kolonay J."/>
            <person name="Durkin S.A."/>
            <person name="Daugherty S.C."/>
            <person name="Shetty J."/>
            <person name="Shvartsbeyn A."/>
            <person name="Gebregeorgis E."/>
            <person name="Geer K."/>
            <person name="Tsegaye G."/>
            <person name="Malek J."/>
            <person name="Ayodeji B."/>
            <person name="Shatsman S."/>
            <person name="McLeod M.P."/>
            <person name="Smajs D."/>
            <person name="Howell J.K."/>
            <person name="Pal S."/>
            <person name="Amin A."/>
            <person name="Vashisth P."/>
            <person name="McNeill T.Z."/>
            <person name="Xiang Q."/>
            <person name="Sodergren E."/>
            <person name="Baca E."/>
            <person name="Weinstock G.M."/>
            <person name="Norris S.J."/>
            <person name="Fraser C.M."/>
            <person name="Paulsen I.T."/>
        </authorList>
    </citation>
    <scope>NUCLEOTIDE SEQUENCE [LARGE SCALE GENOMIC DNA]</scope>
    <source>
        <strain evidence="2">ATCC 35405 / DSM 14222 / CIP 103919 / JCM 8153 / KCTC 15104</strain>
    </source>
</reference>
<evidence type="ECO:0000313" key="1">
    <source>
        <dbReference type="EMBL" id="AAS13127.1"/>
    </source>
</evidence>
<dbReference type="AlphaFoldDB" id="Q73JG5"/>
<name>Q73JG5_TREDE</name>
<dbReference type="STRING" id="243275.TDE_2610"/>
<proteinExistence type="predicted"/>